<comment type="caution">
    <text evidence="2">The sequence shown here is derived from an EMBL/GenBank/DDBJ whole genome shotgun (WGS) entry which is preliminary data.</text>
</comment>
<dbReference type="PANTHER" id="PTHR43546">
    <property type="entry name" value="UPF0173 METAL-DEPENDENT HYDROLASE MJ1163-RELATED"/>
    <property type="match status" value="1"/>
</dbReference>
<protein>
    <recommendedName>
        <fullName evidence="1">Metallo-beta-lactamase domain-containing protein</fullName>
    </recommendedName>
</protein>
<gene>
    <name evidence="2" type="ORF">HDU87_007139</name>
</gene>
<evidence type="ECO:0000313" key="2">
    <source>
        <dbReference type="EMBL" id="KAJ3174447.1"/>
    </source>
</evidence>
<dbReference type="InterPro" id="IPR050114">
    <property type="entry name" value="UPF0173_UPF0282_UlaG_hydrolase"/>
</dbReference>
<feature type="domain" description="Metallo-beta-lactamase" evidence="1">
    <location>
        <begin position="86"/>
        <end position="283"/>
    </location>
</feature>
<organism evidence="2 3">
    <name type="scientific">Geranomyces variabilis</name>
    <dbReference type="NCBI Taxonomy" id="109894"/>
    <lineage>
        <taxon>Eukaryota</taxon>
        <taxon>Fungi</taxon>
        <taxon>Fungi incertae sedis</taxon>
        <taxon>Chytridiomycota</taxon>
        <taxon>Chytridiomycota incertae sedis</taxon>
        <taxon>Chytridiomycetes</taxon>
        <taxon>Spizellomycetales</taxon>
        <taxon>Powellomycetaceae</taxon>
        <taxon>Geranomyces</taxon>
    </lineage>
</organism>
<dbReference type="InterPro" id="IPR001279">
    <property type="entry name" value="Metallo-B-lactamas"/>
</dbReference>
<dbReference type="AlphaFoldDB" id="A0AAD5XNF4"/>
<dbReference type="Proteomes" id="UP001212152">
    <property type="component" value="Unassembled WGS sequence"/>
</dbReference>
<dbReference type="EMBL" id="JADGJQ010000065">
    <property type="protein sequence ID" value="KAJ3174447.1"/>
    <property type="molecule type" value="Genomic_DNA"/>
</dbReference>
<dbReference type="SUPFAM" id="SSF56281">
    <property type="entry name" value="Metallo-hydrolase/oxidoreductase"/>
    <property type="match status" value="1"/>
</dbReference>
<evidence type="ECO:0000313" key="3">
    <source>
        <dbReference type="Proteomes" id="UP001212152"/>
    </source>
</evidence>
<evidence type="ECO:0000259" key="1">
    <source>
        <dbReference type="Pfam" id="PF12706"/>
    </source>
</evidence>
<keyword evidence="3" id="KW-1185">Reference proteome</keyword>
<dbReference type="InterPro" id="IPR036866">
    <property type="entry name" value="RibonucZ/Hydroxyglut_hydro"/>
</dbReference>
<name>A0AAD5XNF4_9FUNG</name>
<accession>A0AAD5XNF4</accession>
<dbReference type="Pfam" id="PF12706">
    <property type="entry name" value="Lactamase_B_2"/>
    <property type="match status" value="1"/>
</dbReference>
<proteinExistence type="predicted"/>
<dbReference type="PANTHER" id="PTHR43546:SF7">
    <property type="entry name" value="METALLO-BETA-LACTAMASE DOMAIN-CONTAINING PROTEIN"/>
    <property type="match status" value="1"/>
</dbReference>
<reference evidence="2" key="1">
    <citation type="submission" date="2020-05" db="EMBL/GenBank/DDBJ databases">
        <title>Phylogenomic resolution of chytrid fungi.</title>
        <authorList>
            <person name="Stajich J.E."/>
            <person name="Amses K."/>
            <person name="Simmons R."/>
            <person name="Seto K."/>
            <person name="Myers J."/>
            <person name="Bonds A."/>
            <person name="Quandt C.A."/>
            <person name="Barry K."/>
            <person name="Liu P."/>
            <person name="Grigoriev I."/>
            <person name="Longcore J.E."/>
            <person name="James T.Y."/>
        </authorList>
    </citation>
    <scope>NUCLEOTIDE SEQUENCE</scope>
    <source>
        <strain evidence="2">JEL0379</strain>
    </source>
</reference>
<dbReference type="Gene3D" id="3.60.15.10">
    <property type="entry name" value="Ribonuclease Z/Hydroxyacylglutathione hydrolase-like"/>
    <property type="match status" value="1"/>
</dbReference>
<sequence length="340" mass="37987">MFESDNTQLDPTRLFAHRLHLDDNDPASPAPKLSRPEDAAKFINGSVFFVGTATCIIRWAGLTLMTDPNFLHKGDHVHLGPGIYSKRLTNPAINLEDIPPIDAIVLSHFHDDHFDSLVQKNLEKSIPIITTPQAAKELAKIGFMALFPMETWESTLIAKGDSKIIVTAMPAQHTPTMMPLALPETMGSILTFAPTHEESDAKVDEKRVGDFASKEVFRMYISGDTLMVEQLKDIPKRFPKIDLGLFHLGGTTILGTFIVTMDAKQGVECIRLIKPHTAIPIHYNDYDVFKSDLDDFKKAALESGLLSETEIVYLAHGDTYEFVLDKKRFGERLMMHAQLS</sequence>